<dbReference type="OrthoDB" id="1029582at2"/>
<protein>
    <submittedName>
        <fullName evidence="2">Uncharacterized protein</fullName>
    </submittedName>
</protein>
<dbReference type="RefSeq" id="WP_123206783.1">
    <property type="nucleotide sequence ID" value="NZ_RBEE01000042.1"/>
</dbReference>
<name>A0A3N0BQ98_9SPHI</name>
<proteinExistence type="predicted"/>
<organism evidence="2 3">
    <name type="scientific">Pedobacter jejuensis</name>
    <dbReference type="NCBI Taxonomy" id="1268550"/>
    <lineage>
        <taxon>Bacteria</taxon>
        <taxon>Pseudomonadati</taxon>
        <taxon>Bacteroidota</taxon>
        <taxon>Sphingobacteriia</taxon>
        <taxon>Sphingobacteriales</taxon>
        <taxon>Sphingobacteriaceae</taxon>
        <taxon>Pedobacter</taxon>
    </lineage>
</organism>
<keyword evidence="1" id="KW-0732">Signal</keyword>
<dbReference type="Proteomes" id="UP000274046">
    <property type="component" value="Unassembled WGS sequence"/>
</dbReference>
<evidence type="ECO:0000313" key="2">
    <source>
        <dbReference type="EMBL" id="RNL51161.1"/>
    </source>
</evidence>
<feature type="chain" id="PRO_5018267679" evidence="1">
    <location>
        <begin position="20"/>
        <end position="184"/>
    </location>
</feature>
<dbReference type="AlphaFoldDB" id="A0A3N0BQ98"/>
<accession>A0A3N0BQ98</accession>
<evidence type="ECO:0000313" key="3">
    <source>
        <dbReference type="Proteomes" id="UP000274046"/>
    </source>
</evidence>
<evidence type="ECO:0000256" key="1">
    <source>
        <dbReference type="SAM" id="SignalP"/>
    </source>
</evidence>
<feature type="signal peptide" evidence="1">
    <location>
        <begin position="1"/>
        <end position="19"/>
    </location>
</feature>
<sequence>MKKIITICFCLALAVHAKAQKSIPEIKVGTVMSANAFVQGQEFPLVLTVKSITAPVSIGWSVEGYGDGAFEMSAKAIESGIQFLPVTQPALGVTKLGDNETFGVISQAAFKTLSDTKAFTYGGVKFKVKTPDAAGVKIGGKDIDTMHVVSEDGKLELWVLNNPAFPFVVQSVGQATDIVITDIK</sequence>
<dbReference type="EMBL" id="RBEE01000042">
    <property type="protein sequence ID" value="RNL51161.1"/>
    <property type="molecule type" value="Genomic_DNA"/>
</dbReference>
<gene>
    <name evidence="2" type="ORF">D7004_15685</name>
</gene>
<reference evidence="2 3" key="1">
    <citation type="submission" date="2018-10" db="EMBL/GenBank/DDBJ databases">
        <title>Genome sequencing of Pedobacter jejuensis TNB23.</title>
        <authorList>
            <person name="Cho Y.-J."/>
            <person name="Cho A."/>
            <person name="Kim O.-S."/>
        </authorList>
    </citation>
    <scope>NUCLEOTIDE SEQUENCE [LARGE SCALE GENOMIC DNA]</scope>
    <source>
        <strain evidence="2 3">TNB23</strain>
    </source>
</reference>
<keyword evidence="3" id="KW-1185">Reference proteome</keyword>
<comment type="caution">
    <text evidence="2">The sequence shown here is derived from an EMBL/GenBank/DDBJ whole genome shotgun (WGS) entry which is preliminary data.</text>
</comment>